<accession>A0A2P5I9H4</accession>
<feature type="binding site" evidence="15">
    <location>
        <position position="557"/>
    </location>
    <ligand>
        <name>Ca(2+)</name>
        <dbReference type="ChEBI" id="CHEBI:29108"/>
    </ligand>
</feature>
<organism evidence="18 19">
    <name type="scientific">Diaporthe helianthi</name>
    <dbReference type="NCBI Taxonomy" id="158607"/>
    <lineage>
        <taxon>Eukaryota</taxon>
        <taxon>Fungi</taxon>
        <taxon>Dikarya</taxon>
        <taxon>Ascomycota</taxon>
        <taxon>Pezizomycotina</taxon>
        <taxon>Sordariomycetes</taxon>
        <taxon>Sordariomycetidae</taxon>
        <taxon>Diaporthales</taxon>
        <taxon>Diaporthaceae</taxon>
        <taxon>Diaporthe</taxon>
    </lineage>
</organism>
<keyword evidence="5" id="KW-0964">Secreted</keyword>
<feature type="domain" description="Peptidase S53" evidence="17">
    <location>
        <begin position="225"/>
        <end position="601"/>
    </location>
</feature>
<dbReference type="CDD" id="cd11377">
    <property type="entry name" value="Pro-peptidase_S53"/>
    <property type="match status" value="1"/>
</dbReference>
<evidence type="ECO:0000256" key="13">
    <source>
        <dbReference type="ARBA" id="ARBA00023145"/>
    </source>
</evidence>
<feature type="binding site" evidence="15">
    <location>
        <position position="579"/>
    </location>
    <ligand>
        <name>Ca(2+)</name>
        <dbReference type="ChEBI" id="CHEBI:29108"/>
    </ligand>
</feature>
<evidence type="ECO:0000256" key="5">
    <source>
        <dbReference type="ARBA" id="ARBA00022525"/>
    </source>
</evidence>
<comment type="cofactor">
    <cofactor evidence="15">
        <name>Ca(2+)</name>
        <dbReference type="ChEBI" id="CHEBI:29108"/>
    </cofactor>
    <text evidence="15">Binds 1 Ca(2+) ion per subunit.</text>
</comment>
<dbReference type="SMART" id="SM00944">
    <property type="entry name" value="Pro-kuma_activ"/>
    <property type="match status" value="1"/>
</dbReference>
<dbReference type="SUPFAM" id="SSF54897">
    <property type="entry name" value="Protease propeptides/inhibitors"/>
    <property type="match status" value="1"/>
</dbReference>
<protein>
    <recommendedName>
        <fullName evidence="4">tripeptidyl-peptidase II</fullName>
        <ecNumber evidence="4">3.4.14.10</ecNumber>
    </recommendedName>
</protein>
<comment type="subcellular location">
    <subcellularLocation>
        <location evidence="3">Secreted</location>
        <location evidence="3">Extracellular space</location>
    </subcellularLocation>
</comment>
<keyword evidence="9" id="KW-0378">Hydrolase</keyword>
<evidence type="ECO:0000256" key="9">
    <source>
        <dbReference type="ARBA" id="ARBA00022801"/>
    </source>
</evidence>
<dbReference type="Proteomes" id="UP000094444">
    <property type="component" value="Unassembled WGS sequence"/>
</dbReference>
<dbReference type="PANTHER" id="PTHR14218:SF10">
    <property type="entry name" value="PEPTIDASE S53 DOMAIN-CONTAINING PROTEIN"/>
    <property type="match status" value="1"/>
</dbReference>
<dbReference type="InParanoid" id="A0A2P5I9H4"/>
<evidence type="ECO:0000256" key="1">
    <source>
        <dbReference type="ARBA" id="ARBA00001910"/>
    </source>
</evidence>
<evidence type="ECO:0000256" key="8">
    <source>
        <dbReference type="ARBA" id="ARBA00022729"/>
    </source>
</evidence>
<gene>
    <name evidence="18" type="ORF">DHEL01_v202463</name>
</gene>
<proteinExistence type="predicted"/>
<comment type="function">
    <text evidence="2">Secreted tripeptidyl-peptidase which degrades proteins at acidic pHs and is involved in virulence.</text>
</comment>
<evidence type="ECO:0000256" key="10">
    <source>
        <dbReference type="ARBA" id="ARBA00022825"/>
    </source>
</evidence>
<evidence type="ECO:0000256" key="11">
    <source>
        <dbReference type="ARBA" id="ARBA00022837"/>
    </source>
</evidence>
<dbReference type="Gene3D" id="3.40.50.200">
    <property type="entry name" value="Peptidase S8/S53 domain"/>
    <property type="match status" value="1"/>
</dbReference>
<feature type="binding site" evidence="15">
    <location>
        <position position="556"/>
    </location>
    <ligand>
        <name>Ca(2+)</name>
        <dbReference type="ChEBI" id="CHEBI:29108"/>
    </ligand>
</feature>
<evidence type="ECO:0000256" key="7">
    <source>
        <dbReference type="ARBA" id="ARBA00022723"/>
    </source>
</evidence>
<keyword evidence="6" id="KW-0645">Protease</keyword>
<feature type="signal peptide" evidence="16">
    <location>
        <begin position="1"/>
        <end position="19"/>
    </location>
</feature>
<dbReference type="EMBL" id="MAVT02000135">
    <property type="protein sequence ID" value="POS79138.1"/>
    <property type="molecule type" value="Genomic_DNA"/>
</dbReference>
<dbReference type="InterPro" id="IPR030400">
    <property type="entry name" value="Sedolisin_dom"/>
</dbReference>
<evidence type="ECO:0000256" key="14">
    <source>
        <dbReference type="ARBA" id="ARBA00023180"/>
    </source>
</evidence>
<keyword evidence="11 15" id="KW-0106">Calcium</keyword>
<dbReference type="GO" id="GO:0004252">
    <property type="term" value="F:serine-type endopeptidase activity"/>
    <property type="evidence" value="ECO:0007669"/>
    <property type="project" value="InterPro"/>
</dbReference>
<keyword evidence="7 15" id="KW-0479">Metal-binding</keyword>
<evidence type="ECO:0000256" key="15">
    <source>
        <dbReference type="PROSITE-ProRule" id="PRU01032"/>
    </source>
</evidence>
<dbReference type="PROSITE" id="PS51695">
    <property type="entry name" value="SEDOLISIN"/>
    <property type="match status" value="1"/>
</dbReference>
<dbReference type="GO" id="GO:0046872">
    <property type="term" value="F:metal ion binding"/>
    <property type="evidence" value="ECO:0007669"/>
    <property type="project" value="UniProtKB-UniRule"/>
</dbReference>
<dbReference type="GO" id="GO:0008240">
    <property type="term" value="F:tripeptidyl-peptidase activity"/>
    <property type="evidence" value="ECO:0007669"/>
    <property type="project" value="UniProtKB-EC"/>
</dbReference>
<evidence type="ECO:0000256" key="2">
    <source>
        <dbReference type="ARBA" id="ARBA00002451"/>
    </source>
</evidence>
<dbReference type="GO" id="GO:0005576">
    <property type="term" value="C:extracellular region"/>
    <property type="evidence" value="ECO:0007669"/>
    <property type="project" value="UniProtKB-SubCell"/>
</dbReference>
<evidence type="ECO:0000256" key="16">
    <source>
        <dbReference type="SAM" id="SignalP"/>
    </source>
</evidence>
<comment type="caution">
    <text evidence="18">The sequence shown here is derived from an EMBL/GenBank/DDBJ whole genome shotgun (WGS) entry which is preliminary data.</text>
</comment>
<keyword evidence="10" id="KW-0720">Serine protease</keyword>
<keyword evidence="19" id="KW-1185">Reference proteome</keyword>
<name>A0A2P5I9H4_DIAHE</name>
<keyword evidence="14" id="KW-0325">Glycoprotein</keyword>
<dbReference type="FunFam" id="3.40.50.200:FF:000015">
    <property type="entry name" value="Tripeptidyl peptidase A"/>
    <property type="match status" value="1"/>
</dbReference>
<dbReference type="GO" id="GO:0006508">
    <property type="term" value="P:proteolysis"/>
    <property type="evidence" value="ECO:0007669"/>
    <property type="project" value="UniProtKB-KW"/>
</dbReference>
<feature type="binding site" evidence="15">
    <location>
        <position position="581"/>
    </location>
    <ligand>
        <name>Ca(2+)</name>
        <dbReference type="ChEBI" id="CHEBI:29108"/>
    </ligand>
</feature>
<dbReference type="PANTHER" id="PTHR14218">
    <property type="entry name" value="PROTEASE S8 TRIPEPTIDYL PEPTIDASE I CLN2"/>
    <property type="match status" value="1"/>
</dbReference>
<evidence type="ECO:0000313" key="18">
    <source>
        <dbReference type="EMBL" id="POS79138.1"/>
    </source>
</evidence>
<evidence type="ECO:0000313" key="19">
    <source>
        <dbReference type="Proteomes" id="UP000094444"/>
    </source>
</evidence>
<dbReference type="EC" id="3.4.14.10" evidence="4"/>
<dbReference type="AlphaFoldDB" id="A0A2P5I9H4"/>
<dbReference type="Pfam" id="PF09286">
    <property type="entry name" value="Pro-kuma_activ"/>
    <property type="match status" value="1"/>
</dbReference>
<sequence>MGLVHTTTVLLALASTALSSRTWSSRDVQNDLVVFDSLSSPPLGWVKNETQQVDKEAAPIRLRLHLAHQNMDKFHQMASNIATPGNSQYGAHIPQRVIDEIITPRTESRNMVMDWLENAGLGGNATYSARGDSIHVLTSIAQVERLLNAEYNSYRNTETNEVVVRTLEFSLPGALVGHIDLVQPTTLFSFRAYNSNISGVRPLDSLVPRNHLQALTPDDCGGRNGTNPTCLANLYDVKPANDYTTGLLGIAGFLEQYAAPHDLEVFLTVRGVEGSNSSQSFTCVGVNGGLCPTELDKPSNESSLHVQYARGIAGSVPITHYSTGGRGEQVGNPDQVNSNEPFVEFLDYLLTEADPLPNTLSISYSEVQSTVPDSYAQHVCDLFSQLGARGVSVLVASGDSGVGAPEDCTTNAGGKQFMTTFPASCPWVTVVGGTTGVSPEGAWSSAGGGFSSLFPRPSYQDEAVQSWLDSGAADAMKPYFNATGRAYPDVAAQAETNVVTVDSIQVIMDGTGAATPTFAAIIQLVNSDRIANGKPGLGFLNPWLYANASSSSALTDINTGGITGCDGQISGAGFEAASGWDPATGLGTPVFSSLLDLSNQT</sequence>
<dbReference type="InterPro" id="IPR015366">
    <property type="entry name" value="S53_propep"/>
</dbReference>
<evidence type="ECO:0000259" key="17">
    <source>
        <dbReference type="PROSITE" id="PS51695"/>
    </source>
</evidence>
<keyword evidence="12" id="KW-0843">Virulence</keyword>
<evidence type="ECO:0000256" key="3">
    <source>
        <dbReference type="ARBA" id="ARBA00004239"/>
    </source>
</evidence>
<dbReference type="SUPFAM" id="SSF52743">
    <property type="entry name" value="Subtilisin-like"/>
    <property type="match status" value="1"/>
</dbReference>
<reference evidence="18" key="1">
    <citation type="submission" date="2017-09" db="EMBL/GenBank/DDBJ databases">
        <title>Polyketide synthases of a Diaporthe helianthi virulent isolate.</title>
        <authorList>
            <person name="Baroncelli R."/>
        </authorList>
    </citation>
    <scope>NUCLEOTIDE SEQUENCE [LARGE SCALE GENOMIC DNA]</scope>
    <source>
        <strain evidence="18">7/96</strain>
    </source>
</reference>
<evidence type="ECO:0000256" key="4">
    <source>
        <dbReference type="ARBA" id="ARBA00012462"/>
    </source>
</evidence>
<comment type="caution">
    <text evidence="15">Lacks conserved residue(s) required for the propagation of feature annotation.</text>
</comment>
<evidence type="ECO:0000256" key="6">
    <source>
        <dbReference type="ARBA" id="ARBA00022670"/>
    </source>
</evidence>
<dbReference type="InterPro" id="IPR036852">
    <property type="entry name" value="Peptidase_S8/S53_dom_sf"/>
</dbReference>
<dbReference type="InterPro" id="IPR050819">
    <property type="entry name" value="Tripeptidyl-peptidase_I"/>
</dbReference>
<keyword evidence="13" id="KW-0865">Zymogen</keyword>
<feature type="chain" id="PRO_5015103590" description="tripeptidyl-peptidase II" evidence="16">
    <location>
        <begin position="20"/>
        <end position="601"/>
    </location>
</feature>
<dbReference type="OrthoDB" id="409122at2759"/>
<evidence type="ECO:0000256" key="12">
    <source>
        <dbReference type="ARBA" id="ARBA00023026"/>
    </source>
</evidence>
<dbReference type="STRING" id="158607.A0A2P5I9H4"/>
<dbReference type="CDD" id="cd04056">
    <property type="entry name" value="Peptidases_S53"/>
    <property type="match status" value="1"/>
</dbReference>
<keyword evidence="8 16" id="KW-0732">Signal</keyword>
<comment type="catalytic activity">
    <reaction evidence="1">
        <text>Release of an N-terminal tripeptide from a polypeptide.</text>
        <dbReference type="EC" id="3.4.14.10"/>
    </reaction>
</comment>